<evidence type="ECO:0000256" key="2">
    <source>
        <dbReference type="RuleBase" id="RU003452"/>
    </source>
</evidence>
<evidence type="ECO:0000313" key="3">
    <source>
        <dbReference type="EMBL" id="MCL9770373.1"/>
    </source>
</evidence>
<dbReference type="InterPro" id="IPR038765">
    <property type="entry name" value="Papain-like_cys_pep_sf"/>
</dbReference>
<keyword evidence="4" id="KW-1185">Reference proteome</keyword>
<comment type="caution">
    <text evidence="3">The sequence shown here is derived from an EMBL/GenBank/DDBJ whole genome shotgun (WGS) entry which is preliminary data.</text>
</comment>
<dbReference type="Gene3D" id="2.40.128.150">
    <property type="entry name" value="Cysteine proteinases"/>
    <property type="match status" value="1"/>
</dbReference>
<proteinExistence type="inferred from homology"/>
<reference evidence="3 4" key="1">
    <citation type="submission" date="2022-05" db="EMBL/GenBank/DDBJ databases">
        <title>Flavobacterium sp., isolated from activated sludge.</title>
        <authorList>
            <person name="Ran Q."/>
        </authorList>
    </citation>
    <scope>NUCLEOTIDE SEQUENCE [LARGE SCALE GENOMIC DNA]</scope>
    <source>
        <strain evidence="3 4">HXWNR69</strain>
    </source>
</reference>
<gene>
    <name evidence="3" type="ORF">NAT47_08075</name>
</gene>
<dbReference type="EMBL" id="JAMLJN010000005">
    <property type="protein sequence ID" value="MCL9770373.1"/>
    <property type="molecule type" value="Genomic_DNA"/>
</dbReference>
<name>A0ABT0THR3_9FLAO</name>
<dbReference type="Pfam" id="PF00797">
    <property type="entry name" value="Acetyltransf_2"/>
    <property type="match status" value="1"/>
</dbReference>
<dbReference type="RefSeq" id="WP_250581891.1">
    <property type="nucleotide sequence ID" value="NZ_JAMLJN010000005.1"/>
</dbReference>
<dbReference type="SUPFAM" id="SSF54001">
    <property type="entry name" value="Cysteine proteinases"/>
    <property type="match status" value="1"/>
</dbReference>
<accession>A0ABT0THR3</accession>
<evidence type="ECO:0000256" key="1">
    <source>
        <dbReference type="ARBA" id="ARBA00006547"/>
    </source>
</evidence>
<evidence type="ECO:0000313" key="4">
    <source>
        <dbReference type="Proteomes" id="UP001203342"/>
    </source>
</evidence>
<dbReference type="InterPro" id="IPR001447">
    <property type="entry name" value="Arylamine_N-AcTrfase"/>
</dbReference>
<organism evidence="3 4">
    <name type="scientific">Flavobacterium fragile</name>
    <dbReference type="NCBI Taxonomy" id="2949085"/>
    <lineage>
        <taxon>Bacteria</taxon>
        <taxon>Pseudomonadati</taxon>
        <taxon>Bacteroidota</taxon>
        <taxon>Flavobacteriia</taxon>
        <taxon>Flavobacteriales</taxon>
        <taxon>Flavobacteriaceae</taxon>
        <taxon>Flavobacterium</taxon>
    </lineage>
</organism>
<sequence>MSTLVSLKSYFERIGFCDVPQVNLETLQQLTFLHVTTIPFENLNPIFKKSVPIDITSVSDKIIASGRGGYCFEQNTLFYKVLKQIGFEVIPLSARVVWNKSDDAFPAKTHLFLKVVLNNEVYLIDVGFGAQSLTHPIPFVLHEVHQTSHETIRIIKKDLHFVMQTLLQNEWKSMYKFTIEKQYFVDFEVANWYTSTHPNHIFTNILTVARADQNCRYSLVDNKFSTYFLDGKVVSEQVTSVAELKNILIHVFKIQLPEWDNLDEQFALIVTKP</sequence>
<dbReference type="PANTHER" id="PTHR11786">
    <property type="entry name" value="N-HYDROXYARYLAMINE O-ACETYLTRANSFERASE"/>
    <property type="match status" value="1"/>
</dbReference>
<dbReference type="PANTHER" id="PTHR11786:SF0">
    <property type="entry name" value="ARYLAMINE N-ACETYLTRANSFERASE 4-RELATED"/>
    <property type="match status" value="1"/>
</dbReference>
<dbReference type="Proteomes" id="UP001203342">
    <property type="component" value="Unassembled WGS sequence"/>
</dbReference>
<dbReference type="Gene3D" id="3.30.2140.10">
    <property type="entry name" value="Arylamine N-acetyltransferase"/>
    <property type="match status" value="1"/>
</dbReference>
<comment type="similarity">
    <text evidence="1 2">Belongs to the arylamine N-acetyltransferase family.</text>
</comment>
<protein>
    <submittedName>
        <fullName evidence="3">Arylamine N-acetyltransferase</fullName>
    </submittedName>
</protein>
<dbReference type="PRINTS" id="PR01543">
    <property type="entry name" value="ANATRNSFRASE"/>
</dbReference>